<dbReference type="STRING" id="1121409.SAMN02745124_01075"/>
<organism evidence="2 3">
    <name type="scientific">Desulfofustis glycolicus DSM 9705</name>
    <dbReference type="NCBI Taxonomy" id="1121409"/>
    <lineage>
        <taxon>Bacteria</taxon>
        <taxon>Pseudomonadati</taxon>
        <taxon>Thermodesulfobacteriota</taxon>
        <taxon>Desulfobulbia</taxon>
        <taxon>Desulfobulbales</taxon>
        <taxon>Desulfocapsaceae</taxon>
        <taxon>Desulfofustis</taxon>
    </lineage>
</organism>
<reference evidence="2 3" key="1">
    <citation type="submission" date="2016-11" db="EMBL/GenBank/DDBJ databases">
        <authorList>
            <person name="Jaros S."/>
            <person name="Januszkiewicz K."/>
            <person name="Wedrychowicz H."/>
        </authorList>
    </citation>
    <scope>NUCLEOTIDE SEQUENCE [LARGE SCALE GENOMIC DNA]</scope>
    <source>
        <strain evidence="2 3">DSM 9705</strain>
    </source>
</reference>
<dbReference type="Gene3D" id="3.40.50.1820">
    <property type="entry name" value="alpha/beta hydrolase"/>
    <property type="match status" value="2"/>
</dbReference>
<keyword evidence="3" id="KW-1185">Reference proteome</keyword>
<dbReference type="Proteomes" id="UP000184139">
    <property type="component" value="Unassembled WGS sequence"/>
</dbReference>
<feature type="domain" description="Serine aminopeptidase S33" evidence="1">
    <location>
        <begin position="196"/>
        <end position="245"/>
    </location>
</feature>
<evidence type="ECO:0000313" key="2">
    <source>
        <dbReference type="EMBL" id="SHH59416.1"/>
    </source>
</evidence>
<dbReference type="OrthoDB" id="9777090at2"/>
<feature type="domain" description="Serine aminopeptidase S33" evidence="1">
    <location>
        <begin position="61"/>
        <end position="165"/>
    </location>
</feature>
<accession>A0A1M5U981</accession>
<dbReference type="PANTHER" id="PTHR12277:SF81">
    <property type="entry name" value="PROTEIN ABHD13"/>
    <property type="match status" value="1"/>
</dbReference>
<evidence type="ECO:0000259" key="1">
    <source>
        <dbReference type="Pfam" id="PF12146"/>
    </source>
</evidence>
<dbReference type="PANTHER" id="PTHR12277">
    <property type="entry name" value="ALPHA/BETA HYDROLASE DOMAIN-CONTAINING PROTEIN"/>
    <property type="match status" value="1"/>
</dbReference>
<proteinExistence type="predicted"/>
<sequence length="285" mass="30825">MTEPYQTTTRLDHPRVSAALFFPRREPRNAPPAGAVDLDVTAADGRSRLGCRCHVSDSSAPTILFFHGNGETVSDYDGTGSSFTAVGLNFVIASYRGYGWSSGEPSVTAMIQDSGAVFDSVQLWCLAQSFTGPLLVMGRSLGSVSAIDLAYHRSADIKALIIESGFADALPLLESLGCPCRELSITEDECFNNRAKITAIELPTLILHGARDQIIPVAEAEVLQAESGARNKQFQVVPGADHNSLMAVAGSLYFAAIRQFVDGVTGTNTWRQRRRRFKQEGQSHN</sequence>
<protein>
    <recommendedName>
        <fullName evidence="1">Serine aminopeptidase S33 domain-containing protein</fullName>
    </recommendedName>
</protein>
<dbReference type="Pfam" id="PF12146">
    <property type="entry name" value="Hydrolase_4"/>
    <property type="match status" value="2"/>
</dbReference>
<dbReference type="AlphaFoldDB" id="A0A1M5U981"/>
<name>A0A1M5U981_9BACT</name>
<dbReference type="InterPro" id="IPR022742">
    <property type="entry name" value="Hydrolase_4"/>
</dbReference>
<evidence type="ECO:0000313" key="3">
    <source>
        <dbReference type="Proteomes" id="UP000184139"/>
    </source>
</evidence>
<dbReference type="SUPFAM" id="SSF53474">
    <property type="entry name" value="alpha/beta-Hydrolases"/>
    <property type="match status" value="1"/>
</dbReference>
<dbReference type="RefSeq" id="WP_073373954.1">
    <property type="nucleotide sequence ID" value="NZ_FQXS01000004.1"/>
</dbReference>
<gene>
    <name evidence="2" type="ORF">SAMN02745124_01075</name>
</gene>
<dbReference type="InterPro" id="IPR029058">
    <property type="entry name" value="AB_hydrolase_fold"/>
</dbReference>
<dbReference type="EMBL" id="FQXS01000004">
    <property type="protein sequence ID" value="SHH59416.1"/>
    <property type="molecule type" value="Genomic_DNA"/>
</dbReference>